<protein>
    <submittedName>
        <fullName evidence="6">Radical SAM protein</fullName>
    </submittedName>
</protein>
<dbReference type="InterPro" id="IPR007197">
    <property type="entry name" value="rSAM"/>
</dbReference>
<dbReference type="AlphaFoldDB" id="A0A5M3XT15"/>
<dbReference type="SFLD" id="SFLDG01072">
    <property type="entry name" value="dehydrogenase_like"/>
    <property type="match status" value="1"/>
</dbReference>
<dbReference type="Pfam" id="PF04055">
    <property type="entry name" value="Radical_SAM"/>
    <property type="match status" value="1"/>
</dbReference>
<name>A0A5M3XT15_9ACTN</name>
<dbReference type="SFLD" id="SFLDS00029">
    <property type="entry name" value="Radical_SAM"/>
    <property type="match status" value="1"/>
</dbReference>
<keyword evidence="4" id="KW-0411">Iron-sulfur</keyword>
<evidence type="ECO:0000256" key="3">
    <source>
        <dbReference type="ARBA" id="ARBA00023004"/>
    </source>
</evidence>
<dbReference type="PANTHER" id="PTHR43273">
    <property type="entry name" value="ANAEROBIC SULFATASE-MATURATING ENZYME HOMOLOG ASLB-RELATED"/>
    <property type="match status" value="1"/>
</dbReference>
<accession>A0A5M3XT15</accession>
<evidence type="ECO:0000256" key="2">
    <source>
        <dbReference type="ARBA" id="ARBA00022723"/>
    </source>
</evidence>
<evidence type="ECO:0000256" key="1">
    <source>
        <dbReference type="ARBA" id="ARBA00022691"/>
    </source>
</evidence>
<evidence type="ECO:0000256" key="4">
    <source>
        <dbReference type="ARBA" id="ARBA00023014"/>
    </source>
</evidence>
<evidence type="ECO:0000259" key="5">
    <source>
        <dbReference type="PROSITE" id="PS51918"/>
    </source>
</evidence>
<gene>
    <name evidence="6" type="ORF">Aple_070410</name>
</gene>
<dbReference type="RefSeq" id="WP_155348997.1">
    <property type="nucleotide sequence ID" value="NZ_BAAAHM010000005.1"/>
</dbReference>
<dbReference type="PROSITE" id="PS51918">
    <property type="entry name" value="RADICAL_SAM"/>
    <property type="match status" value="1"/>
</dbReference>
<dbReference type="InterPro" id="IPR026335">
    <property type="entry name" value="rSAM_SPASM_FxsB"/>
</dbReference>
<dbReference type="Gene3D" id="3.20.20.70">
    <property type="entry name" value="Aldolase class I"/>
    <property type="match status" value="1"/>
</dbReference>
<dbReference type="GO" id="GO:0046872">
    <property type="term" value="F:metal ion binding"/>
    <property type="evidence" value="ECO:0007669"/>
    <property type="project" value="UniProtKB-KW"/>
</dbReference>
<organism evidence="6 7">
    <name type="scientific">Acrocarpospora pleiomorpha</name>
    <dbReference type="NCBI Taxonomy" id="90975"/>
    <lineage>
        <taxon>Bacteria</taxon>
        <taxon>Bacillati</taxon>
        <taxon>Actinomycetota</taxon>
        <taxon>Actinomycetes</taxon>
        <taxon>Streptosporangiales</taxon>
        <taxon>Streptosporangiaceae</taxon>
        <taxon>Acrocarpospora</taxon>
    </lineage>
</organism>
<keyword evidence="7" id="KW-1185">Reference proteome</keyword>
<reference evidence="6 7" key="1">
    <citation type="submission" date="2019-10" db="EMBL/GenBank/DDBJ databases">
        <title>Whole genome shotgun sequence of Acrocarpospora pleiomorpha NBRC 16267.</title>
        <authorList>
            <person name="Ichikawa N."/>
            <person name="Kimura A."/>
            <person name="Kitahashi Y."/>
            <person name="Komaki H."/>
            <person name="Oguchi A."/>
        </authorList>
    </citation>
    <scope>NUCLEOTIDE SEQUENCE [LARGE SCALE GENOMIC DNA]</scope>
    <source>
        <strain evidence="6 7">NBRC 16267</strain>
    </source>
</reference>
<evidence type="ECO:0000313" key="7">
    <source>
        <dbReference type="Proteomes" id="UP000377595"/>
    </source>
</evidence>
<dbReference type="CDD" id="cd01335">
    <property type="entry name" value="Radical_SAM"/>
    <property type="match status" value="1"/>
</dbReference>
<keyword evidence="3" id="KW-0408">Iron</keyword>
<dbReference type="InterPro" id="IPR023867">
    <property type="entry name" value="Sulphatase_maturase_rSAM"/>
</dbReference>
<keyword evidence="2" id="KW-0479">Metal-binding</keyword>
<dbReference type="PANTHER" id="PTHR43273:SF8">
    <property type="entry name" value="RADICAL SAM DOMAIN PROTEIN"/>
    <property type="match status" value="1"/>
</dbReference>
<evidence type="ECO:0000313" key="6">
    <source>
        <dbReference type="EMBL" id="GES24142.1"/>
    </source>
</evidence>
<keyword evidence="1" id="KW-0949">S-adenosyl-L-methionine</keyword>
<dbReference type="SFLD" id="SFLDG01067">
    <property type="entry name" value="SPASM/twitch_domain_containing"/>
    <property type="match status" value="1"/>
</dbReference>
<dbReference type="SFLD" id="SFLDG01386">
    <property type="entry name" value="main_SPASM_domain-containing"/>
    <property type="match status" value="1"/>
</dbReference>
<dbReference type="InterPro" id="IPR058240">
    <property type="entry name" value="rSAM_sf"/>
</dbReference>
<feature type="domain" description="Radical SAM core" evidence="5">
    <location>
        <begin position="17"/>
        <end position="254"/>
    </location>
</feature>
<dbReference type="Proteomes" id="UP000377595">
    <property type="component" value="Unassembled WGS sequence"/>
</dbReference>
<dbReference type="SUPFAM" id="SSF102114">
    <property type="entry name" value="Radical SAM enzymes"/>
    <property type="match status" value="1"/>
</dbReference>
<dbReference type="EMBL" id="BLAF01000048">
    <property type="protein sequence ID" value="GES24142.1"/>
    <property type="molecule type" value="Genomic_DNA"/>
</dbReference>
<proteinExistence type="predicted"/>
<dbReference type="InterPro" id="IPR013785">
    <property type="entry name" value="Aldolase_TIM"/>
</dbReference>
<comment type="caution">
    <text evidence="6">The sequence shown here is derived from an EMBL/GenBank/DDBJ whole genome shotgun (WGS) entry which is preliminary data.</text>
</comment>
<dbReference type="GO" id="GO:0051536">
    <property type="term" value="F:iron-sulfur cluster binding"/>
    <property type="evidence" value="ECO:0007669"/>
    <property type="project" value="UniProtKB-KW"/>
</dbReference>
<sequence length="388" mass="43513">MSDLPDIADHRTPRWRPHPFRQFIIKTHSRCNLRCDYCYLYTMADQRWRTRPQTMAEQTLEYTAARIAEHARAHNLPDVHIVLHGGEPLLAGPQRLERTIRTIQKAAGTQTSFSIQTNGVLIDDEMLRLFARLNVRVGVSLDGNASAHDRSRRGPRGGSHSTVVAALRKLSGPEFRRQFGGLLCTIDLRNDPIETYETLLAFRPPSVDFLLPHGNWSTPPPGLDPRRRETPYAEWLIAIFDRWYRAARMETTIRFFEELMNVLLGGGSRIEGVGTSPAGMIVVETDGGIEQSDILSSTYPGAADLGLNVATDTFDDAIRHPGTVVRQLREDGVPTPCRPCRWSLVCGGGLYPHRYLTGQGFDRPSVYCHELDHLISHVRAAMLADLTG</sequence>
<dbReference type="GO" id="GO:0016491">
    <property type="term" value="F:oxidoreductase activity"/>
    <property type="evidence" value="ECO:0007669"/>
    <property type="project" value="InterPro"/>
</dbReference>
<dbReference type="NCBIfam" id="TIGR04269">
    <property type="entry name" value="SAM_SPASM_FxsB"/>
    <property type="match status" value="1"/>
</dbReference>
<dbReference type="OrthoDB" id="9782387at2"/>